<keyword evidence="2" id="KW-1185">Reference proteome</keyword>
<dbReference type="Proteomes" id="UP000326202">
    <property type="component" value="Chromosome"/>
</dbReference>
<dbReference type="GO" id="GO:0005737">
    <property type="term" value="C:cytoplasm"/>
    <property type="evidence" value="ECO:0007669"/>
    <property type="project" value="TreeGrafter"/>
</dbReference>
<name>A0A5J6MH74_9PROT</name>
<dbReference type="PANTHER" id="PTHR13812:SF19">
    <property type="entry name" value="KETIMINE REDUCTASE MU-CRYSTALLIN"/>
    <property type="match status" value="1"/>
</dbReference>
<dbReference type="SUPFAM" id="SSF51735">
    <property type="entry name" value="NAD(P)-binding Rossmann-fold domains"/>
    <property type="match status" value="1"/>
</dbReference>
<dbReference type="InterPro" id="IPR003462">
    <property type="entry name" value="ODC_Mu_crystall"/>
</dbReference>
<dbReference type="Gene3D" id="3.40.50.720">
    <property type="entry name" value="NAD(P)-binding Rossmann-like Domain"/>
    <property type="match status" value="1"/>
</dbReference>
<dbReference type="OrthoDB" id="9801817at2"/>
<evidence type="ECO:0000313" key="1">
    <source>
        <dbReference type="EMBL" id="QEX16799.1"/>
    </source>
</evidence>
<dbReference type="PIRSF" id="PIRSF001439">
    <property type="entry name" value="CryM"/>
    <property type="match status" value="1"/>
</dbReference>
<sequence length="336" mass="36997">MPSPIHFTYLNGPDMAALALTDDEILGAIEASLAMQGRGQTVIEPRMHLRPRDTRGHFNVLRGVLPTGEGRGFAGVKIVGDFIDNWQRDLPSEMAMLLLFDPATGMPQALIDATAITEMRTGAVTAIGAKYLARKDSHVLGHVGARGTAYWNVRLLNRLFDLTEIRVHSKRKESREAFAATLERDLKRKIVVTEDWESCFAGADILVEASRLDKPEPLFKTEWVRPGALAIPYGTMSAVEIDLTDAMDKVVMDDWGQAGAGPFGALRRHVDEGRLTRETLHAELGQIVAGLKPGRETPTERILFWHRGLSLSDIALGALALEKARRLGIGSQLRYA</sequence>
<organism evidence="1 2">
    <name type="scientific">Hypericibacter terrae</name>
    <dbReference type="NCBI Taxonomy" id="2602015"/>
    <lineage>
        <taxon>Bacteria</taxon>
        <taxon>Pseudomonadati</taxon>
        <taxon>Pseudomonadota</taxon>
        <taxon>Alphaproteobacteria</taxon>
        <taxon>Rhodospirillales</taxon>
        <taxon>Dongiaceae</taxon>
        <taxon>Hypericibacter</taxon>
    </lineage>
</organism>
<accession>A0A5J6MH74</accession>
<reference evidence="1 2" key="1">
    <citation type="submission" date="2019-08" db="EMBL/GenBank/DDBJ databases">
        <title>Hyperibacter terrae gen. nov., sp. nov. and Hyperibacter viscosus sp. nov., two new members in the family Rhodospirillaceae isolated from the rhizosphere of Hypericum perforatum.</title>
        <authorList>
            <person name="Noviana Z."/>
        </authorList>
    </citation>
    <scope>NUCLEOTIDE SEQUENCE [LARGE SCALE GENOMIC DNA]</scope>
    <source>
        <strain evidence="1 2">R5913</strain>
    </source>
</reference>
<dbReference type="Gene3D" id="3.30.1780.10">
    <property type="entry name" value="ornithine cyclodeaminase, domain 1"/>
    <property type="match status" value="1"/>
</dbReference>
<protein>
    <submittedName>
        <fullName evidence="1">Ornithine cyclodeaminase</fullName>
    </submittedName>
</protein>
<gene>
    <name evidence="1" type="primary">ocd</name>
    <name evidence="1" type="ORF">FRZ44_20940</name>
</gene>
<dbReference type="EMBL" id="CP042906">
    <property type="protein sequence ID" value="QEX16799.1"/>
    <property type="molecule type" value="Genomic_DNA"/>
</dbReference>
<dbReference type="KEGG" id="htq:FRZ44_20940"/>
<dbReference type="Pfam" id="PF02423">
    <property type="entry name" value="OCD_Mu_crystall"/>
    <property type="match status" value="1"/>
</dbReference>
<dbReference type="RefSeq" id="WP_151177113.1">
    <property type="nucleotide sequence ID" value="NZ_CP042906.1"/>
</dbReference>
<evidence type="ECO:0000313" key="2">
    <source>
        <dbReference type="Proteomes" id="UP000326202"/>
    </source>
</evidence>
<dbReference type="PANTHER" id="PTHR13812">
    <property type="entry name" value="KETIMINE REDUCTASE MU-CRYSTALLIN"/>
    <property type="match status" value="1"/>
</dbReference>
<dbReference type="AlphaFoldDB" id="A0A5J6MH74"/>
<proteinExistence type="predicted"/>
<dbReference type="InterPro" id="IPR036291">
    <property type="entry name" value="NAD(P)-bd_dom_sf"/>
</dbReference>
<dbReference type="InterPro" id="IPR023401">
    <property type="entry name" value="ODC_N"/>
</dbReference>